<dbReference type="Proteomes" id="UP001158049">
    <property type="component" value="Unassembled WGS sequence"/>
</dbReference>
<proteinExistence type="predicted"/>
<evidence type="ECO:0008006" key="4">
    <source>
        <dbReference type="Google" id="ProtNLM"/>
    </source>
</evidence>
<protein>
    <recommendedName>
        <fullName evidence="4">Transmembrane protein</fullName>
    </recommendedName>
</protein>
<dbReference type="InterPro" id="IPR047798">
    <property type="entry name" value="BPSS1780-like"/>
</dbReference>
<dbReference type="EMBL" id="FXUL01000013">
    <property type="protein sequence ID" value="SMP68019.1"/>
    <property type="molecule type" value="Genomic_DNA"/>
</dbReference>
<gene>
    <name evidence="2" type="ORF">SAMN06295970_11385</name>
</gene>
<feature type="transmembrane region" description="Helical" evidence="1">
    <location>
        <begin position="219"/>
        <end position="240"/>
    </location>
</feature>
<evidence type="ECO:0000313" key="3">
    <source>
        <dbReference type="Proteomes" id="UP001158049"/>
    </source>
</evidence>
<evidence type="ECO:0000313" key="2">
    <source>
        <dbReference type="EMBL" id="SMP68019.1"/>
    </source>
</evidence>
<organism evidence="2 3">
    <name type="scientific">Noviherbaspirillum suwonense</name>
    <dbReference type="NCBI Taxonomy" id="1224511"/>
    <lineage>
        <taxon>Bacteria</taxon>
        <taxon>Pseudomonadati</taxon>
        <taxon>Pseudomonadota</taxon>
        <taxon>Betaproteobacteria</taxon>
        <taxon>Burkholderiales</taxon>
        <taxon>Oxalobacteraceae</taxon>
        <taxon>Noviherbaspirillum</taxon>
    </lineage>
</organism>
<sequence length="261" mass="28552">MEKLPAATGWQWIKQGFSLFRKQPAELSTLFLSYMFLMMVITIIPLVGQLLPLVLIPVFSMAFMQACVQVEKGQRVYPNLLLTGFRSPAFRTLFRLGLLYVLAATVAIGASALIDGGLFWTVMTGSARVDAKTVQGSGITLAMLMAAVLYTPAAMAFWFAAPLIAWQNMSMGKALFFSFYAVKRAGRAFMLYGLGWAAIGVVLPLLISTLLGQLTGSPALMMMVLLPLSIVLTVVMYCSFYPTYTTLFGKPSEQPSRPPSQ</sequence>
<keyword evidence="3" id="KW-1185">Reference proteome</keyword>
<feature type="transmembrane region" description="Helical" evidence="1">
    <location>
        <begin position="96"/>
        <end position="119"/>
    </location>
</feature>
<feature type="transmembrane region" description="Helical" evidence="1">
    <location>
        <begin position="139"/>
        <end position="166"/>
    </location>
</feature>
<dbReference type="NCBIfam" id="NF041043">
    <property type="entry name" value="BPSS1780_fam"/>
    <property type="match status" value="1"/>
</dbReference>
<comment type="caution">
    <text evidence="2">The sequence shown here is derived from an EMBL/GenBank/DDBJ whole genome shotgun (WGS) entry which is preliminary data.</text>
</comment>
<feature type="transmembrane region" description="Helical" evidence="1">
    <location>
        <begin position="31"/>
        <end position="56"/>
    </location>
</feature>
<dbReference type="RefSeq" id="WP_283443435.1">
    <property type="nucleotide sequence ID" value="NZ_FXUL01000013.1"/>
</dbReference>
<feature type="transmembrane region" description="Helical" evidence="1">
    <location>
        <begin position="187"/>
        <end position="207"/>
    </location>
</feature>
<name>A0ABY1QE46_9BURK</name>
<evidence type="ECO:0000256" key="1">
    <source>
        <dbReference type="SAM" id="Phobius"/>
    </source>
</evidence>
<accession>A0ABY1QE46</accession>
<keyword evidence="1" id="KW-0472">Membrane</keyword>
<keyword evidence="1" id="KW-1133">Transmembrane helix</keyword>
<reference evidence="2 3" key="1">
    <citation type="submission" date="2017-05" db="EMBL/GenBank/DDBJ databases">
        <authorList>
            <person name="Varghese N."/>
            <person name="Submissions S."/>
        </authorList>
    </citation>
    <scope>NUCLEOTIDE SEQUENCE [LARGE SCALE GENOMIC DNA]</scope>
    <source>
        <strain evidence="2 3">DSM 26001</strain>
    </source>
</reference>
<keyword evidence="1" id="KW-0812">Transmembrane</keyword>